<gene>
    <name evidence="3" type="primary">LOC106470409</name>
</gene>
<proteinExistence type="predicted"/>
<dbReference type="RefSeq" id="XP_013786417.2">
    <property type="nucleotide sequence ID" value="XM_013930963.2"/>
</dbReference>
<name>A0ABM1BPZ3_LIMPO</name>
<accession>A0ABM1BPZ3</accession>
<reference evidence="3" key="1">
    <citation type="submission" date="2025-08" db="UniProtKB">
        <authorList>
            <consortium name="RefSeq"/>
        </authorList>
    </citation>
    <scope>IDENTIFICATION</scope>
    <source>
        <tissue evidence="3">Muscle</tissue>
    </source>
</reference>
<dbReference type="Proteomes" id="UP000694941">
    <property type="component" value="Unplaced"/>
</dbReference>
<evidence type="ECO:0000256" key="1">
    <source>
        <dbReference type="SAM" id="MobiDB-lite"/>
    </source>
</evidence>
<feature type="region of interest" description="Disordered" evidence="1">
    <location>
        <begin position="192"/>
        <end position="231"/>
    </location>
</feature>
<protein>
    <submittedName>
        <fullName evidence="3">Uncharacterized protein LOC106470409</fullName>
    </submittedName>
</protein>
<evidence type="ECO:0000313" key="3">
    <source>
        <dbReference type="RefSeq" id="XP_013786417.2"/>
    </source>
</evidence>
<evidence type="ECO:0000313" key="2">
    <source>
        <dbReference type="Proteomes" id="UP000694941"/>
    </source>
</evidence>
<organism evidence="2 3">
    <name type="scientific">Limulus polyphemus</name>
    <name type="common">Atlantic horseshoe crab</name>
    <dbReference type="NCBI Taxonomy" id="6850"/>
    <lineage>
        <taxon>Eukaryota</taxon>
        <taxon>Metazoa</taxon>
        <taxon>Ecdysozoa</taxon>
        <taxon>Arthropoda</taxon>
        <taxon>Chelicerata</taxon>
        <taxon>Merostomata</taxon>
        <taxon>Xiphosura</taxon>
        <taxon>Limulidae</taxon>
        <taxon>Limulus</taxon>
    </lineage>
</organism>
<sequence>MFCCFLKNMKLWWLQVFRYNGQYDQLELCLEPHGHFAISEGIEERVLGQTPRVSEASPIGSVASLPGSSGIVSTSAIPKRSAHVPFQGMGHTLRESQPTNSKVTAERGVTCPKTPFTSHSVALLGATPSSILPQTATRKGPGFSVLGPEEVCVIKSSEDRLKELVSKLESAGHSGEEDNLKRLVCLEEDTEMEETFTETSIHHPDDGSSGQDPLKIEKDETLCQNMETDDK</sequence>
<dbReference type="GeneID" id="106470409"/>
<keyword evidence="2" id="KW-1185">Reference proteome</keyword>
<feature type="compositionally biased region" description="Polar residues" evidence="1">
    <location>
        <begin position="222"/>
        <end position="231"/>
    </location>
</feature>